<name>A0A317ZW28_9MICO</name>
<evidence type="ECO:0000256" key="2">
    <source>
        <dbReference type="ARBA" id="ARBA00022723"/>
    </source>
</evidence>
<dbReference type="AlphaFoldDB" id="A0A317ZW28"/>
<dbReference type="SUPFAM" id="SSF74650">
    <property type="entry name" value="Galactose mutarotase-like"/>
    <property type="match status" value="1"/>
</dbReference>
<dbReference type="Pfam" id="PF07748">
    <property type="entry name" value="Glyco_hydro_38C"/>
    <property type="match status" value="1"/>
</dbReference>
<dbReference type="InterPro" id="IPR028995">
    <property type="entry name" value="Glyco_hydro_57/38_cen_sf"/>
</dbReference>
<dbReference type="Gene3D" id="3.20.110.10">
    <property type="entry name" value="Glycoside hydrolase 38, N terminal domain"/>
    <property type="match status" value="1"/>
</dbReference>
<dbReference type="SUPFAM" id="SSF88713">
    <property type="entry name" value="Glycoside hydrolase/deacetylase"/>
    <property type="match status" value="1"/>
</dbReference>
<gene>
    <name evidence="6" type="ORF">CTB96_08730</name>
</gene>
<dbReference type="Pfam" id="PF01074">
    <property type="entry name" value="Glyco_hydro_38N"/>
    <property type="match status" value="1"/>
</dbReference>
<dbReference type="FunFam" id="1.20.1270.50:FF:000004">
    <property type="entry name" value="alpha-mannosidase 2C1 isoform X1"/>
    <property type="match status" value="1"/>
</dbReference>
<dbReference type="InterPro" id="IPR011330">
    <property type="entry name" value="Glyco_hydro/deAcase_b/a-brl"/>
</dbReference>
<accession>A0A317ZW28</accession>
<dbReference type="Gene3D" id="1.20.1270.50">
    <property type="entry name" value="Glycoside hydrolase family 38, central domain"/>
    <property type="match status" value="1"/>
</dbReference>
<dbReference type="PANTHER" id="PTHR46017">
    <property type="entry name" value="ALPHA-MANNOSIDASE 2C1"/>
    <property type="match status" value="1"/>
</dbReference>
<dbReference type="Gene3D" id="2.70.98.30">
    <property type="entry name" value="Golgi alpha-mannosidase II, domain 4"/>
    <property type="match status" value="1"/>
</dbReference>
<dbReference type="GO" id="GO:0006013">
    <property type="term" value="P:mannose metabolic process"/>
    <property type="evidence" value="ECO:0007669"/>
    <property type="project" value="InterPro"/>
</dbReference>
<feature type="domain" description="Glycoside hydrolase family 38 central" evidence="5">
    <location>
        <begin position="539"/>
        <end position="617"/>
    </location>
</feature>
<keyword evidence="2" id="KW-0479">Metal-binding</keyword>
<dbReference type="SMART" id="SM00872">
    <property type="entry name" value="Alpha-mann_mid"/>
    <property type="match status" value="1"/>
</dbReference>
<dbReference type="Pfam" id="PF09261">
    <property type="entry name" value="Alpha-mann_mid"/>
    <property type="match status" value="1"/>
</dbReference>
<comment type="similarity">
    <text evidence="1">Belongs to the glycosyl hydrolase 38 family.</text>
</comment>
<organism evidence="6 7">
    <name type="scientific">Cryobacterium arcticum</name>
    <dbReference type="NCBI Taxonomy" id="670052"/>
    <lineage>
        <taxon>Bacteria</taxon>
        <taxon>Bacillati</taxon>
        <taxon>Actinomycetota</taxon>
        <taxon>Actinomycetes</taxon>
        <taxon>Micrococcales</taxon>
        <taxon>Microbacteriaceae</taxon>
        <taxon>Cryobacterium</taxon>
    </lineage>
</organism>
<dbReference type="InterPro" id="IPR015341">
    <property type="entry name" value="Glyco_hydro_38_cen"/>
</dbReference>
<dbReference type="InterPro" id="IPR011013">
    <property type="entry name" value="Gal_mutarotase_sf_dom"/>
</dbReference>
<dbReference type="GO" id="GO:0009313">
    <property type="term" value="P:oligosaccharide catabolic process"/>
    <property type="evidence" value="ECO:0007669"/>
    <property type="project" value="TreeGrafter"/>
</dbReference>
<evidence type="ECO:0000256" key="1">
    <source>
        <dbReference type="ARBA" id="ARBA00009792"/>
    </source>
</evidence>
<dbReference type="InterPro" id="IPR037094">
    <property type="entry name" value="Glyco_hydro_38_cen_sf"/>
</dbReference>
<dbReference type="OrthoDB" id="9772207at2"/>
<evidence type="ECO:0000256" key="4">
    <source>
        <dbReference type="ARBA" id="ARBA00023295"/>
    </source>
</evidence>
<reference evidence="6 7" key="1">
    <citation type="submission" date="2018-05" db="EMBL/GenBank/DDBJ databases">
        <title>Genetic diversity of glacier-inhabiting Cryobacterium bacteria in China and description of Cryobacterium mengkeensis sp. nov. and Arthrobacter glacialis sp. nov.</title>
        <authorList>
            <person name="Liu Q."/>
            <person name="Xin Y.-H."/>
        </authorList>
    </citation>
    <scope>NUCLEOTIDE SEQUENCE [LARGE SCALE GENOMIC DNA]</scope>
    <source>
        <strain evidence="6 7">SK-1</strain>
    </source>
</reference>
<keyword evidence="7" id="KW-1185">Reference proteome</keyword>
<evidence type="ECO:0000256" key="3">
    <source>
        <dbReference type="ARBA" id="ARBA00022801"/>
    </source>
</evidence>
<dbReference type="RefSeq" id="WP_110126541.1">
    <property type="nucleotide sequence ID" value="NZ_QHLY01000009.1"/>
</dbReference>
<evidence type="ECO:0000259" key="5">
    <source>
        <dbReference type="SMART" id="SM00872"/>
    </source>
</evidence>
<dbReference type="InterPro" id="IPR011682">
    <property type="entry name" value="Glyco_hydro_38_C"/>
</dbReference>
<comment type="caution">
    <text evidence="6">The sequence shown here is derived from an EMBL/GenBank/DDBJ whole genome shotgun (WGS) entry which is preliminary data.</text>
</comment>
<dbReference type="GO" id="GO:0004559">
    <property type="term" value="F:alpha-mannosidase activity"/>
    <property type="evidence" value="ECO:0007669"/>
    <property type="project" value="InterPro"/>
</dbReference>
<evidence type="ECO:0000313" key="6">
    <source>
        <dbReference type="EMBL" id="PXA70067.1"/>
    </source>
</evidence>
<dbReference type="GO" id="GO:0030246">
    <property type="term" value="F:carbohydrate binding"/>
    <property type="evidence" value="ECO:0007669"/>
    <property type="project" value="InterPro"/>
</dbReference>
<dbReference type="InterPro" id="IPR027291">
    <property type="entry name" value="Glyco_hydro_38_N_sf"/>
</dbReference>
<dbReference type="InterPro" id="IPR041147">
    <property type="entry name" value="GH38_C"/>
</dbReference>
<sequence length="1060" mass="115192">MHHNERLHDERLERVLRERLLPAVYRARHPLEVAAWSADAAVADPPVGFDEAVRQTFSPSGPGAGWGAPWGTTWLHITGDVPAEWTGISGTQPEVVIDLGFTAAIPGFQAEGLVYAADGMVIKGLQSRNRWVPVPAGTPADDGTSPAAVATSPGGPIDLYVEAASNPDLVHDFGFAPTALGDPATLGPGPLYTLGRVDVALRDLTVWNLVQDIRALDGLQRVLPAASTRRAQLRAGLERCLDRLDPDDVAGTAAEARAELAPLLDRPATASAHHVYAVGHAHIDSAWLWPLRETPRKVARTLGNVLALLEENPDFHFAMSSAQQFAWVKEYDPQLFERVRAAVAAGSIVPVGGMWVESDTNLPGGEALVRQFVAGQRFFRAEFGVEPAEVWLPDSFGYSAAFPQIARLAGMRWFLTQKLSWSDTNVFPHHTFLWEGIDGSRIFTHFPPVADYNAELTAAELARAERLFAEKAHATVSLVPFGWGDGGGGPTREMLAAAHRTRDLEGSPTVELSTPQRFFQAAEAEHPSPPVWSGELYLEFHRGTYTSQARTKRGNRRNEHLLREAELWAATAAVRTGAAYPHAVLERAWQTVLLLQFHDILPGTSIAWVHQEAERRHADTAHALAGVIDDAVRAIAGAGERRLRLNAGPYAVDGVPALGADADGALAQPGYAAALIERTPAGFVLRNDRLAVTIDADGLIPSLLDVLAGRELIPAGLRGNLLQLHRDAPTRWDAWDIDASHRRTVTNLTTAETVQVSVESDELVAVRIVRSFGRSRVEQHLTLRAGSPTLDVRLVIDWHERQKLLRLVFPFDVHAERAASEIQFGHVFRPTHANTSWDAARFETVAHRWVHVGEPGYGVAVANDSTYGHAIDRTPPVAGEAAERTGAMGERAGTTVRLSLLRAPLYPDPGADQGRHQLHVAVRPGAGIAEAVAEGYRLNLPLRTVTGVAAPSIEPLVRIDNPAVVVEAIKLAEDASGDLIVRLYEAHGNRSTARLIRHFEATDVVEADLLERPLAVPRVELAAGAPLPEESSEEPPPGPSRELILTLRPFEIVTLRFIRP</sequence>
<dbReference type="SUPFAM" id="SSF88688">
    <property type="entry name" value="Families 57/38 glycoside transferase middle domain"/>
    <property type="match status" value="1"/>
</dbReference>
<protein>
    <submittedName>
        <fullName evidence="6">Alpha-mannosidase</fullName>
    </submittedName>
</protein>
<dbReference type="Proteomes" id="UP000246722">
    <property type="component" value="Unassembled WGS sequence"/>
</dbReference>
<keyword evidence="4" id="KW-0326">Glycosidase</keyword>
<evidence type="ECO:0000313" key="7">
    <source>
        <dbReference type="Proteomes" id="UP000246722"/>
    </source>
</evidence>
<dbReference type="InterPro" id="IPR000602">
    <property type="entry name" value="Glyco_hydro_38_N"/>
</dbReference>
<dbReference type="CDD" id="cd10789">
    <property type="entry name" value="GH38N_AMII_ER_cytosolic"/>
    <property type="match status" value="1"/>
</dbReference>
<dbReference type="InterPro" id="IPR054723">
    <property type="entry name" value="Ams1-like_N"/>
</dbReference>
<dbReference type="EMBL" id="QHLY01000009">
    <property type="protein sequence ID" value="PXA70067.1"/>
    <property type="molecule type" value="Genomic_DNA"/>
</dbReference>
<dbReference type="FunFam" id="3.20.110.10:FF:000002">
    <property type="entry name" value="alpha-mannosidase 2C1 isoform X1"/>
    <property type="match status" value="1"/>
</dbReference>
<proteinExistence type="inferred from homology"/>
<dbReference type="Gene3D" id="2.60.40.2220">
    <property type="match status" value="1"/>
</dbReference>
<dbReference type="Pfam" id="PF22907">
    <property type="entry name" value="Ams1-like_1st"/>
    <property type="match status" value="1"/>
</dbReference>
<dbReference type="GO" id="GO:0046872">
    <property type="term" value="F:metal ion binding"/>
    <property type="evidence" value="ECO:0007669"/>
    <property type="project" value="UniProtKB-KW"/>
</dbReference>
<dbReference type="Pfam" id="PF17677">
    <property type="entry name" value="Glyco_hydro38C2"/>
    <property type="match status" value="1"/>
</dbReference>
<keyword evidence="3" id="KW-0378">Hydrolase</keyword>
<dbReference type="PANTHER" id="PTHR46017:SF1">
    <property type="entry name" value="ALPHA-MANNOSIDASE 2C1"/>
    <property type="match status" value="1"/>
</dbReference>